<keyword evidence="4" id="KW-0067">ATP-binding</keyword>
<feature type="transmembrane region" description="Helical" evidence="7">
    <location>
        <begin position="88"/>
        <end position="105"/>
    </location>
</feature>
<dbReference type="PROSITE" id="PS50929">
    <property type="entry name" value="ABC_TM1F"/>
    <property type="match status" value="1"/>
</dbReference>
<evidence type="ECO:0000313" key="11">
    <source>
        <dbReference type="Proteomes" id="UP001197214"/>
    </source>
</evidence>
<name>A0ABS6XJD4_9SPHN</name>
<dbReference type="SMART" id="SM00382">
    <property type="entry name" value="AAA"/>
    <property type="match status" value="1"/>
</dbReference>
<evidence type="ECO:0000256" key="4">
    <source>
        <dbReference type="ARBA" id="ARBA00022840"/>
    </source>
</evidence>
<dbReference type="PANTHER" id="PTHR24221">
    <property type="entry name" value="ATP-BINDING CASSETTE SUB-FAMILY B"/>
    <property type="match status" value="1"/>
</dbReference>
<dbReference type="InterPro" id="IPR010128">
    <property type="entry name" value="ATPase_T1SS_PrtD-like"/>
</dbReference>
<comment type="caution">
    <text evidence="10">The sequence shown here is derived from an EMBL/GenBank/DDBJ whole genome shotgun (WGS) entry which is preliminary data.</text>
</comment>
<dbReference type="PROSITE" id="PS00211">
    <property type="entry name" value="ABC_TRANSPORTER_1"/>
    <property type="match status" value="1"/>
</dbReference>
<dbReference type="RefSeq" id="WP_219237006.1">
    <property type="nucleotide sequence ID" value="NZ_JAHWZX010000002.1"/>
</dbReference>
<gene>
    <name evidence="10" type="ORF">KY084_03340</name>
</gene>
<dbReference type="PANTHER" id="PTHR24221:SF248">
    <property type="entry name" value="ABC TRANSPORTER TRANSMEMBRANE REGION"/>
    <property type="match status" value="1"/>
</dbReference>
<dbReference type="NCBIfam" id="TIGR01842">
    <property type="entry name" value="type_I_sec_PrtD"/>
    <property type="match status" value="1"/>
</dbReference>
<comment type="subcellular location">
    <subcellularLocation>
        <location evidence="1">Membrane</location>
        <topology evidence="1">Multi-pass membrane protein</topology>
    </subcellularLocation>
</comment>
<dbReference type="InterPro" id="IPR003593">
    <property type="entry name" value="AAA+_ATPase"/>
</dbReference>
<keyword evidence="2 7" id="KW-0812">Transmembrane</keyword>
<evidence type="ECO:0000256" key="7">
    <source>
        <dbReference type="SAM" id="Phobius"/>
    </source>
</evidence>
<feature type="transmembrane region" description="Helical" evidence="7">
    <location>
        <begin position="26"/>
        <end position="49"/>
    </location>
</feature>
<dbReference type="InterPro" id="IPR039421">
    <property type="entry name" value="Type_1_exporter"/>
</dbReference>
<evidence type="ECO:0000256" key="5">
    <source>
        <dbReference type="ARBA" id="ARBA00022989"/>
    </source>
</evidence>
<protein>
    <submittedName>
        <fullName evidence="10">Type I secretion system permease/ATPase</fullName>
    </submittedName>
</protein>
<evidence type="ECO:0000256" key="6">
    <source>
        <dbReference type="ARBA" id="ARBA00023136"/>
    </source>
</evidence>
<dbReference type="PROSITE" id="PS50893">
    <property type="entry name" value="ABC_TRANSPORTER_2"/>
    <property type="match status" value="1"/>
</dbReference>
<sequence>MDVETGGGAVASSSSLRSAWRAMRPAIVTVAIFSVIVNLLALTPTLYMMQVYDRAVATGHVATLAIISVIALVCLAVMALFDWLRGRLLIRIAGAFDAILAPMVAQRLVARESLSRADRGAGMRRLDSVRQVIGSPVATAIFDLPLMPLYLVAAFLLHWALGVLAIVSALFLLTLALVGQRAARAPRVHAQAHSEFAQGAVAQLAAHADDLRAMGLASGLLTRYLARRSYGQRSEVRAAFVAGGFGSATRFFRMTVQSGALGLGGLLAIDGLISGGAVIAASLLLGRVLAPIDQIVAGWQALGAARDGHKYLGRLLSDRDVPHHTSLPEPEGALQVERLTVLAPQSDRIALANIDFAIQPGEQIGVVGLSGAGKTTLLRALAGALPPVRGSIRYDGLKAENWPADQLNAAIGYFPQSAILFPGTVKENIARFETEIGQRSPEDIDADVIAAATRTGVHEMIARLPEGYDTMIGLGGVSLSAGQSQRIALARAMYGGPRILILDEPSAHLDSEGCYRLIRLLSSLRADKVTVLLASHSGEVLASLDKLLVLKDGAMTSLAPPPNGRLQVRNADASKVA</sequence>
<organism evidence="10 11">
    <name type="scientific">Stakelama flava</name>
    <dbReference type="NCBI Taxonomy" id="2860338"/>
    <lineage>
        <taxon>Bacteria</taxon>
        <taxon>Pseudomonadati</taxon>
        <taxon>Pseudomonadota</taxon>
        <taxon>Alphaproteobacteria</taxon>
        <taxon>Sphingomonadales</taxon>
        <taxon>Sphingomonadaceae</taxon>
        <taxon>Stakelama</taxon>
    </lineage>
</organism>
<evidence type="ECO:0000256" key="2">
    <source>
        <dbReference type="ARBA" id="ARBA00022692"/>
    </source>
</evidence>
<dbReference type="Pfam" id="PF00005">
    <property type="entry name" value="ABC_tran"/>
    <property type="match status" value="1"/>
</dbReference>
<feature type="transmembrane region" description="Helical" evidence="7">
    <location>
        <begin position="260"/>
        <end position="285"/>
    </location>
</feature>
<feature type="transmembrane region" description="Helical" evidence="7">
    <location>
        <begin position="149"/>
        <end position="178"/>
    </location>
</feature>
<evidence type="ECO:0000259" key="9">
    <source>
        <dbReference type="PROSITE" id="PS50929"/>
    </source>
</evidence>
<dbReference type="InterPro" id="IPR017871">
    <property type="entry name" value="ABC_transporter-like_CS"/>
</dbReference>
<feature type="domain" description="ABC transmembrane type-1" evidence="9">
    <location>
        <begin position="28"/>
        <end position="304"/>
    </location>
</feature>
<accession>A0ABS6XJD4</accession>
<evidence type="ECO:0000256" key="1">
    <source>
        <dbReference type="ARBA" id="ARBA00004141"/>
    </source>
</evidence>
<proteinExistence type="predicted"/>
<evidence type="ECO:0000256" key="3">
    <source>
        <dbReference type="ARBA" id="ARBA00022741"/>
    </source>
</evidence>
<reference evidence="10 11" key="1">
    <citation type="submission" date="2021-07" db="EMBL/GenBank/DDBJ databases">
        <title>Stakelama flava sp. nov., a novel endophytic bacterium isolated from branch of Kandelia candel.</title>
        <authorList>
            <person name="Tuo L."/>
        </authorList>
    </citation>
    <scope>NUCLEOTIDE SEQUENCE [LARGE SCALE GENOMIC DNA]</scope>
    <source>
        <strain evidence="10 11">CBK3Z-3</strain>
    </source>
</reference>
<dbReference type="EMBL" id="JAHWZX010000002">
    <property type="protein sequence ID" value="MBW4329908.1"/>
    <property type="molecule type" value="Genomic_DNA"/>
</dbReference>
<keyword evidence="3" id="KW-0547">Nucleotide-binding</keyword>
<evidence type="ECO:0000259" key="8">
    <source>
        <dbReference type="PROSITE" id="PS50893"/>
    </source>
</evidence>
<dbReference type="InterPro" id="IPR011527">
    <property type="entry name" value="ABC1_TM_dom"/>
</dbReference>
<keyword evidence="5 7" id="KW-1133">Transmembrane helix</keyword>
<dbReference type="Proteomes" id="UP001197214">
    <property type="component" value="Unassembled WGS sequence"/>
</dbReference>
<keyword evidence="11" id="KW-1185">Reference proteome</keyword>
<feature type="domain" description="ABC transporter" evidence="8">
    <location>
        <begin position="334"/>
        <end position="577"/>
    </location>
</feature>
<feature type="transmembrane region" description="Helical" evidence="7">
    <location>
        <begin position="61"/>
        <end position="81"/>
    </location>
</feature>
<dbReference type="InterPro" id="IPR003439">
    <property type="entry name" value="ABC_transporter-like_ATP-bd"/>
</dbReference>
<keyword evidence="6 7" id="KW-0472">Membrane</keyword>
<dbReference type="Pfam" id="PF00664">
    <property type="entry name" value="ABC_membrane"/>
    <property type="match status" value="1"/>
</dbReference>
<evidence type="ECO:0000313" key="10">
    <source>
        <dbReference type="EMBL" id="MBW4329908.1"/>
    </source>
</evidence>